<dbReference type="EC" id="1.1.1.30" evidence="2"/>
<evidence type="ECO:0000256" key="1">
    <source>
        <dbReference type="ARBA" id="ARBA00006484"/>
    </source>
</evidence>
<accession>A0A1J5QB63</accession>
<dbReference type="AlphaFoldDB" id="A0A1J5QB63"/>
<dbReference type="Pfam" id="PF00106">
    <property type="entry name" value="adh_short"/>
    <property type="match status" value="1"/>
</dbReference>
<dbReference type="PROSITE" id="PS00061">
    <property type="entry name" value="ADH_SHORT"/>
    <property type="match status" value="1"/>
</dbReference>
<gene>
    <name evidence="2" type="primary">bdhA_9</name>
    <name evidence="2" type="ORF">GALL_378240</name>
</gene>
<dbReference type="PRINTS" id="PR00080">
    <property type="entry name" value="SDRFAMILY"/>
</dbReference>
<dbReference type="PANTHER" id="PTHR42879">
    <property type="entry name" value="3-OXOACYL-(ACYL-CARRIER-PROTEIN) REDUCTASE"/>
    <property type="match status" value="1"/>
</dbReference>
<organism evidence="2">
    <name type="scientific">mine drainage metagenome</name>
    <dbReference type="NCBI Taxonomy" id="410659"/>
    <lineage>
        <taxon>unclassified sequences</taxon>
        <taxon>metagenomes</taxon>
        <taxon>ecological metagenomes</taxon>
    </lineage>
</organism>
<dbReference type="GO" id="GO:0032787">
    <property type="term" value="P:monocarboxylic acid metabolic process"/>
    <property type="evidence" value="ECO:0007669"/>
    <property type="project" value="UniProtKB-ARBA"/>
</dbReference>
<sequence>MQITQTSLKGKTALVTGAASGIGRNIAHVFAQAGAAVAVADLNQSGADAVAQEIVAAGGRAIGVAMDVSDEAQVDAGFARAVAELGEIDVLVANAGIQIVNPIEQFAFADWKRMLAIHLDGAFLTTKAALRSMYKDQRGGVVLYMGSVHSHEASPLKSAYVAAKHGLLGLARVLAKEGGPKGVRSHVLCPGFVRTPLVDKQIPEQARELGISEQEVVRNVMLRNTVDGEFTTLDDVAQTALFLAAFPTAALTGQSITISHGWSMN</sequence>
<dbReference type="GO" id="GO:0003858">
    <property type="term" value="F:3-hydroxybutyrate dehydrogenase activity"/>
    <property type="evidence" value="ECO:0007669"/>
    <property type="project" value="UniProtKB-EC"/>
</dbReference>
<dbReference type="PANTHER" id="PTHR42879:SF2">
    <property type="entry name" value="3-OXOACYL-[ACYL-CARRIER-PROTEIN] REDUCTASE FABG"/>
    <property type="match status" value="1"/>
</dbReference>
<dbReference type="InterPro" id="IPR036291">
    <property type="entry name" value="NAD(P)-bd_dom_sf"/>
</dbReference>
<dbReference type="PRINTS" id="PR00081">
    <property type="entry name" value="GDHRDH"/>
</dbReference>
<proteinExistence type="inferred from homology"/>
<dbReference type="Gene3D" id="3.40.50.720">
    <property type="entry name" value="NAD(P)-binding Rossmann-like Domain"/>
    <property type="match status" value="1"/>
</dbReference>
<protein>
    <submittedName>
        <fullName evidence="2">D-beta-hydroxybutyrate dehydrogenase</fullName>
        <ecNumber evidence="2">1.1.1.30</ecNumber>
    </submittedName>
</protein>
<dbReference type="SUPFAM" id="SSF51735">
    <property type="entry name" value="NAD(P)-binding Rossmann-fold domains"/>
    <property type="match status" value="1"/>
</dbReference>
<dbReference type="InterPro" id="IPR020904">
    <property type="entry name" value="Sc_DH/Rdtase_CS"/>
</dbReference>
<evidence type="ECO:0000313" key="2">
    <source>
        <dbReference type="EMBL" id="OIQ80426.1"/>
    </source>
</evidence>
<dbReference type="EMBL" id="MLJW01001062">
    <property type="protein sequence ID" value="OIQ80426.1"/>
    <property type="molecule type" value="Genomic_DNA"/>
</dbReference>
<comment type="similarity">
    <text evidence="1">Belongs to the short-chain dehydrogenases/reductases (SDR) family.</text>
</comment>
<comment type="caution">
    <text evidence="2">The sequence shown here is derived from an EMBL/GenBank/DDBJ whole genome shotgun (WGS) entry which is preliminary data.</text>
</comment>
<dbReference type="NCBIfam" id="TIGR01963">
    <property type="entry name" value="PHB_DH"/>
    <property type="match status" value="1"/>
</dbReference>
<reference evidence="2" key="1">
    <citation type="submission" date="2016-10" db="EMBL/GenBank/DDBJ databases">
        <title>Sequence of Gallionella enrichment culture.</title>
        <authorList>
            <person name="Poehlein A."/>
            <person name="Muehling M."/>
            <person name="Daniel R."/>
        </authorList>
    </citation>
    <scope>NUCLEOTIDE SEQUENCE</scope>
</reference>
<dbReference type="InterPro" id="IPR050259">
    <property type="entry name" value="SDR"/>
</dbReference>
<dbReference type="InterPro" id="IPR002347">
    <property type="entry name" value="SDR_fam"/>
</dbReference>
<dbReference type="InterPro" id="IPR011294">
    <property type="entry name" value="3-OHbutyrate_DH"/>
</dbReference>
<dbReference type="FunFam" id="3.40.50.720:FF:000084">
    <property type="entry name" value="Short-chain dehydrogenase reductase"/>
    <property type="match status" value="1"/>
</dbReference>
<dbReference type="NCBIfam" id="NF009931">
    <property type="entry name" value="PRK13394.1"/>
    <property type="match status" value="1"/>
</dbReference>
<keyword evidence="2" id="KW-0560">Oxidoreductase</keyword>
<name>A0A1J5QB63_9ZZZZ</name>
<dbReference type="NCBIfam" id="NF009093">
    <property type="entry name" value="PRK12429.1"/>
    <property type="match status" value="1"/>
</dbReference>